<dbReference type="InterPro" id="IPR047865">
    <property type="entry name" value="Ribosomal_uL10_bac_type"/>
</dbReference>
<dbReference type="GO" id="GO:0006412">
    <property type="term" value="P:translation"/>
    <property type="evidence" value="ECO:0007669"/>
    <property type="project" value="UniProtKB-UniRule"/>
</dbReference>
<dbReference type="eggNOG" id="COG0244">
    <property type="taxonomic scope" value="Bacteria"/>
</dbReference>
<keyword evidence="6" id="KW-0699">rRNA-binding</keyword>
<evidence type="ECO:0000256" key="6">
    <source>
        <dbReference type="HAMAP-Rule" id="MF_00362"/>
    </source>
</evidence>
<dbReference type="GO" id="GO:0070180">
    <property type="term" value="F:large ribosomal subunit rRNA binding"/>
    <property type="evidence" value="ECO:0007669"/>
    <property type="project" value="UniProtKB-UniRule"/>
</dbReference>
<gene>
    <name evidence="6" type="primary">rplJ</name>
    <name evidence="7" type="ordered locus">Palpr_1723</name>
</gene>
<evidence type="ECO:0000313" key="7">
    <source>
        <dbReference type="EMBL" id="ADQ79862.1"/>
    </source>
</evidence>
<evidence type="ECO:0000256" key="4">
    <source>
        <dbReference type="ARBA" id="ARBA00023274"/>
    </source>
</evidence>
<comment type="subunit">
    <text evidence="6">Part of the ribosomal stalk of the 50S ribosomal subunit. The N-terminus interacts with L11 and the large rRNA to form the base of the stalk. The C-terminus forms an elongated spine to which L12 dimers bind in a sequential fashion forming a multimeric L10(L12)X complex.</text>
</comment>
<dbReference type="InterPro" id="IPR043141">
    <property type="entry name" value="Ribosomal_uL10-like_sf"/>
</dbReference>
<proteinExistence type="inferred from homology"/>
<dbReference type="HAMAP" id="MF_00362">
    <property type="entry name" value="Ribosomal_uL10"/>
    <property type="match status" value="1"/>
</dbReference>
<evidence type="ECO:0000313" key="8">
    <source>
        <dbReference type="Proteomes" id="UP000008718"/>
    </source>
</evidence>
<reference evidence="7 8" key="2">
    <citation type="journal article" date="2011" name="Stand. Genomic Sci.">
        <title>Complete genome sequence of Paludibacter propionicigenes type strain (WB4).</title>
        <authorList>
            <person name="Gronow S."/>
            <person name="Munk C."/>
            <person name="Lapidus A."/>
            <person name="Nolan M."/>
            <person name="Lucas S."/>
            <person name="Hammon N."/>
            <person name="Deshpande S."/>
            <person name="Cheng J.F."/>
            <person name="Tapia R."/>
            <person name="Han C."/>
            <person name="Goodwin L."/>
            <person name="Pitluck S."/>
            <person name="Liolios K."/>
            <person name="Ivanova N."/>
            <person name="Mavromatis K."/>
            <person name="Mikhailova N."/>
            <person name="Pati A."/>
            <person name="Chen A."/>
            <person name="Palaniappan K."/>
            <person name="Land M."/>
            <person name="Hauser L."/>
            <person name="Chang Y.J."/>
            <person name="Jeffries C.D."/>
            <person name="Brambilla E."/>
            <person name="Rohde M."/>
            <person name="Goker M."/>
            <person name="Detter J.C."/>
            <person name="Woyke T."/>
            <person name="Bristow J."/>
            <person name="Eisen J.A."/>
            <person name="Markowitz V."/>
            <person name="Hugenholtz P."/>
            <person name="Kyrpides N.C."/>
            <person name="Klenk H.P."/>
        </authorList>
    </citation>
    <scope>NUCLEOTIDE SEQUENCE [LARGE SCALE GENOMIC DNA]</scope>
    <source>
        <strain evidence="8">DSM 17365 / JCM 13257 / WB4</strain>
    </source>
</reference>
<dbReference type="SUPFAM" id="SSF160369">
    <property type="entry name" value="Ribosomal protein L10-like"/>
    <property type="match status" value="1"/>
</dbReference>
<evidence type="ECO:0000256" key="1">
    <source>
        <dbReference type="ARBA" id="ARBA00002633"/>
    </source>
</evidence>
<organism evidence="7 8">
    <name type="scientific">Paludibacter propionicigenes (strain DSM 17365 / JCM 13257 / WB4)</name>
    <dbReference type="NCBI Taxonomy" id="694427"/>
    <lineage>
        <taxon>Bacteria</taxon>
        <taxon>Pseudomonadati</taxon>
        <taxon>Bacteroidota</taxon>
        <taxon>Bacteroidia</taxon>
        <taxon>Bacteroidales</taxon>
        <taxon>Paludibacteraceae</taxon>
        <taxon>Paludibacter</taxon>
    </lineage>
</organism>
<accession>E4T568</accession>
<reference key="1">
    <citation type="submission" date="2010-11" db="EMBL/GenBank/DDBJ databases">
        <title>The complete genome of Paludibacter propionicigenes DSM 17365.</title>
        <authorList>
            <consortium name="US DOE Joint Genome Institute (JGI-PGF)"/>
            <person name="Lucas S."/>
            <person name="Copeland A."/>
            <person name="Lapidus A."/>
            <person name="Bruce D."/>
            <person name="Goodwin L."/>
            <person name="Pitluck S."/>
            <person name="Kyrpides N."/>
            <person name="Mavromatis K."/>
            <person name="Ivanova N."/>
            <person name="Munk A.C."/>
            <person name="Brettin T."/>
            <person name="Detter J.C."/>
            <person name="Han C."/>
            <person name="Tapia R."/>
            <person name="Land M."/>
            <person name="Hauser L."/>
            <person name="Markowitz V."/>
            <person name="Cheng J.-F."/>
            <person name="Hugenholtz P."/>
            <person name="Woyke T."/>
            <person name="Wu D."/>
            <person name="Gronow S."/>
            <person name="Wellnitz S."/>
            <person name="Brambilla E."/>
            <person name="Klenk H.-P."/>
            <person name="Eisen J.A."/>
        </authorList>
    </citation>
    <scope>NUCLEOTIDE SEQUENCE</scope>
    <source>
        <strain>WB4</strain>
    </source>
</reference>
<dbReference type="Proteomes" id="UP000008718">
    <property type="component" value="Chromosome"/>
</dbReference>
<dbReference type="PANTHER" id="PTHR11560">
    <property type="entry name" value="39S RIBOSOMAL PROTEIN L10, MITOCHONDRIAL"/>
    <property type="match status" value="1"/>
</dbReference>
<dbReference type="GO" id="GO:1990904">
    <property type="term" value="C:ribonucleoprotein complex"/>
    <property type="evidence" value="ECO:0007669"/>
    <property type="project" value="UniProtKB-KW"/>
</dbReference>
<keyword evidence="4 6" id="KW-0687">Ribonucleoprotein</keyword>
<keyword evidence="8" id="KW-1185">Reference proteome</keyword>
<dbReference type="HOGENOM" id="CLU_092227_3_0_10"/>
<dbReference type="InterPro" id="IPR022973">
    <property type="entry name" value="Ribosomal_uL10_bac"/>
</dbReference>
<dbReference type="CDD" id="cd05797">
    <property type="entry name" value="Ribosomal_L10"/>
    <property type="match status" value="1"/>
</dbReference>
<protein>
    <recommendedName>
        <fullName evidence="5 6">Large ribosomal subunit protein uL10</fullName>
    </recommendedName>
</protein>
<dbReference type="KEGG" id="ppn:Palpr_1723"/>
<dbReference type="GO" id="GO:0005840">
    <property type="term" value="C:ribosome"/>
    <property type="evidence" value="ECO:0007669"/>
    <property type="project" value="UniProtKB-KW"/>
</dbReference>
<evidence type="ECO:0000256" key="2">
    <source>
        <dbReference type="ARBA" id="ARBA00008889"/>
    </source>
</evidence>
<dbReference type="OrthoDB" id="1523686at2"/>
<evidence type="ECO:0000256" key="3">
    <source>
        <dbReference type="ARBA" id="ARBA00022980"/>
    </source>
</evidence>
<keyword evidence="3 6" id="KW-0689">Ribosomal protein</keyword>
<keyword evidence="6" id="KW-0694">RNA-binding</keyword>
<dbReference type="InterPro" id="IPR001790">
    <property type="entry name" value="Ribosomal_uL10"/>
</dbReference>
<dbReference type="EMBL" id="CP002345">
    <property type="protein sequence ID" value="ADQ79862.1"/>
    <property type="molecule type" value="Genomic_DNA"/>
</dbReference>
<dbReference type="Pfam" id="PF00466">
    <property type="entry name" value="Ribosomal_L10"/>
    <property type="match status" value="1"/>
</dbReference>
<dbReference type="NCBIfam" id="NF000955">
    <property type="entry name" value="PRK00099.1-1"/>
    <property type="match status" value="1"/>
</dbReference>
<sequence>MKKEDKSAIIKQLESTLGEYAHFYLADIGGLNAAQTSELRRVCYKENVKLVVVKNTLLQKALDNSSVDFSELYGSLKGETSLMLSNTANVPAKVINDFSKLKTNKLKKPILKAAYVEESFYIGENNLEALIHVKSKNELIGEIIGLLQSPAKNVVSALQSGGSTIHGVLKTLSER</sequence>
<evidence type="ECO:0000256" key="5">
    <source>
        <dbReference type="ARBA" id="ARBA00035202"/>
    </source>
</evidence>
<dbReference type="AlphaFoldDB" id="E4T568"/>
<dbReference type="Gene3D" id="3.30.70.1730">
    <property type="match status" value="1"/>
</dbReference>
<dbReference type="STRING" id="694427.Palpr_1723"/>
<dbReference type="RefSeq" id="WP_013445231.1">
    <property type="nucleotide sequence ID" value="NC_014734.1"/>
</dbReference>
<comment type="similarity">
    <text evidence="2 6">Belongs to the universal ribosomal protein uL10 family.</text>
</comment>
<comment type="function">
    <text evidence="1 6">Forms part of the ribosomal stalk, playing a central role in the interaction of the ribosome with GTP-bound translation factors.</text>
</comment>
<name>E4T568_PALPW</name>